<dbReference type="PANTHER" id="PTHR43586">
    <property type="entry name" value="CYSTEINE DESULFURASE"/>
    <property type="match status" value="1"/>
</dbReference>
<evidence type="ECO:0000256" key="3">
    <source>
        <dbReference type="ARBA" id="ARBA00012239"/>
    </source>
</evidence>
<dbReference type="Proteomes" id="UP000295765">
    <property type="component" value="Unassembled WGS sequence"/>
</dbReference>
<comment type="caution">
    <text evidence="10">The sequence shown here is derived from an EMBL/GenBank/DDBJ whole genome shotgun (WGS) entry which is preliminary data.</text>
</comment>
<evidence type="ECO:0000259" key="9">
    <source>
        <dbReference type="Pfam" id="PF00266"/>
    </source>
</evidence>
<evidence type="ECO:0000256" key="2">
    <source>
        <dbReference type="ARBA" id="ARBA00010447"/>
    </source>
</evidence>
<comment type="catalytic activity">
    <reaction evidence="6 8">
        <text>(sulfur carrier)-H + L-cysteine = (sulfur carrier)-SH + L-alanine</text>
        <dbReference type="Rhea" id="RHEA:43892"/>
        <dbReference type="Rhea" id="RHEA-COMP:14737"/>
        <dbReference type="Rhea" id="RHEA-COMP:14739"/>
        <dbReference type="ChEBI" id="CHEBI:29917"/>
        <dbReference type="ChEBI" id="CHEBI:35235"/>
        <dbReference type="ChEBI" id="CHEBI:57972"/>
        <dbReference type="ChEBI" id="CHEBI:64428"/>
        <dbReference type="EC" id="2.8.1.7"/>
    </reaction>
</comment>
<comment type="similarity">
    <text evidence="2 8">Belongs to the class-V pyridoxal-phosphate-dependent aminotransferase family. Csd subfamily.</text>
</comment>
<dbReference type="GO" id="GO:0016829">
    <property type="term" value="F:lyase activity"/>
    <property type="evidence" value="ECO:0007669"/>
    <property type="project" value="UniProtKB-KW"/>
</dbReference>
<dbReference type="EC" id="2.8.1.7" evidence="3 8"/>
<protein>
    <recommendedName>
        <fullName evidence="3 8">Cysteine desulfurase</fullName>
        <ecNumber evidence="3 8">2.8.1.7</ecNumber>
    </recommendedName>
</protein>
<keyword evidence="4 8" id="KW-0808">Transferase</keyword>
<organism evidence="10 11">
    <name type="scientific">Plasticicumulans lactativorans</name>
    <dbReference type="NCBI Taxonomy" id="1133106"/>
    <lineage>
        <taxon>Bacteria</taxon>
        <taxon>Pseudomonadati</taxon>
        <taxon>Pseudomonadota</taxon>
        <taxon>Gammaproteobacteria</taxon>
        <taxon>Candidatus Competibacteraceae</taxon>
        <taxon>Plasticicumulans</taxon>
    </lineage>
</organism>
<dbReference type="NCBIfam" id="TIGR01979">
    <property type="entry name" value="sufS"/>
    <property type="match status" value="1"/>
</dbReference>
<dbReference type="OrthoDB" id="9808002at2"/>
<dbReference type="InterPro" id="IPR000192">
    <property type="entry name" value="Aminotrans_V_dom"/>
</dbReference>
<dbReference type="SUPFAM" id="SSF53383">
    <property type="entry name" value="PLP-dependent transferases"/>
    <property type="match status" value="1"/>
</dbReference>
<dbReference type="PANTHER" id="PTHR43586:SF8">
    <property type="entry name" value="CYSTEINE DESULFURASE 1, CHLOROPLASTIC"/>
    <property type="match status" value="1"/>
</dbReference>
<dbReference type="Pfam" id="PF00266">
    <property type="entry name" value="Aminotran_5"/>
    <property type="match status" value="1"/>
</dbReference>
<evidence type="ECO:0000256" key="5">
    <source>
        <dbReference type="ARBA" id="ARBA00022898"/>
    </source>
</evidence>
<dbReference type="PROSITE" id="PS00595">
    <property type="entry name" value="AA_TRANSFER_CLASS_5"/>
    <property type="match status" value="1"/>
</dbReference>
<dbReference type="GO" id="GO:0030170">
    <property type="term" value="F:pyridoxal phosphate binding"/>
    <property type="evidence" value="ECO:0007669"/>
    <property type="project" value="UniProtKB-UniRule"/>
</dbReference>
<evidence type="ECO:0000313" key="10">
    <source>
        <dbReference type="EMBL" id="TCO76392.1"/>
    </source>
</evidence>
<evidence type="ECO:0000256" key="1">
    <source>
        <dbReference type="ARBA" id="ARBA00001933"/>
    </source>
</evidence>
<dbReference type="Gene3D" id="3.40.640.10">
    <property type="entry name" value="Type I PLP-dependent aspartate aminotransferase-like (Major domain)"/>
    <property type="match status" value="1"/>
</dbReference>
<evidence type="ECO:0000256" key="6">
    <source>
        <dbReference type="ARBA" id="ARBA00050776"/>
    </source>
</evidence>
<evidence type="ECO:0000256" key="8">
    <source>
        <dbReference type="RuleBase" id="RU004506"/>
    </source>
</evidence>
<reference evidence="10 11" key="1">
    <citation type="submission" date="2019-03" db="EMBL/GenBank/DDBJ databases">
        <title>Genomic Encyclopedia of Type Strains, Phase IV (KMG-IV): sequencing the most valuable type-strain genomes for metagenomic binning, comparative biology and taxonomic classification.</title>
        <authorList>
            <person name="Goeker M."/>
        </authorList>
    </citation>
    <scope>NUCLEOTIDE SEQUENCE [LARGE SCALE GENOMIC DNA]</scope>
    <source>
        <strain evidence="10 11">DSM 25287</strain>
    </source>
</reference>
<dbReference type="GO" id="GO:0031071">
    <property type="term" value="F:cysteine desulfurase activity"/>
    <property type="evidence" value="ECO:0007669"/>
    <property type="project" value="UniProtKB-UniRule"/>
</dbReference>
<keyword evidence="11" id="KW-1185">Reference proteome</keyword>
<gene>
    <name evidence="10" type="ORF">EV699_13015</name>
</gene>
<dbReference type="InterPro" id="IPR015424">
    <property type="entry name" value="PyrdxlP-dep_Trfase"/>
</dbReference>
<dbReference type="InterPro" id="IPR015422">
    <property type="entry name" value="PyrdxlP-dep_Trfase_small"/>
</dbReference>
<dbReference type="EMBL" id="SLWY01000030">
    <property type="protein sequence ID" value="TCO76392.1"/>
    <property type="molecule type" value="Genomic_DNA"/>
</dbReference>
<dbReference type="AlphaFoldDB" id="A0A4R2KU45"/>
<comment type="cofactor">
    <cofactor evidence="1 7">
        <name>pyridoxal 5'-phosphate</name>
        <dbReference type="ChEBI" id="CHEBI:597326"/>
    </cofactor>
</comment>
<name>A0A4R2KU45_9GAMM</name>
<dbReference type="InterPro" id="IPR010970">
    <property type="entry name" value="Cys_dSase_SufS"/>
</dbReference>
<dbReference type="CDD" id="cd06453">
    <property type="entry name" value="SufS_like"/>
    <property type="match status" value="1"/>
</dbReference>
<proteinExistence type="inferred from homology"/>
<keyword evidence="5 8" id="KW-0663">Pyridoxal phosphate</keyword>
<sequence length="414" mass="44092">MSALLKPAAPLDVAAIRAQFPILNQQVRGKPLVYLDNAASGQKPEAVITAITDCYRGYYSNIHRGVHALSERSTTAFEEARERVRSFLNAASAREIVFLRGTTEAINLVAHSFLRPRLAAGDEILVTEMEHHSNIVPWQLVAAEKGARVVAAPITDVGELDLDAFERLLGPRTRLVAVAHVSNVLGTVNPVARIVALARARGIPVLVDGAQGAPHLGVDVQALGCDFYAFSAHKVYGPSGVGALWGKAEHLAAMPPYQGGGGMIRRVSFAGTTFADPPERFEAGTPDIAGVIGFGAALEWTRGIGLDAIAAHEEALTAYAMARLAEIPGLRLIGTAADKAGVVSFVLGHVHPHDIGTVLDREGVAVRVGHHCAQPLMDRYGVPATARASFAVYNTHAEIDALVAALWKVKEWFD</sequence>
<dbReference type="InterPro" id="IPR020578">
    <property type="entry name" value="Aminotrans_V_PyrdxlP_BS"/>
</dbReference>
<evidence type="ECO:0000313" key="11">
    <source>
        <dbReference type="Proteomes" id="UP000295765"/>
    </source>
</evidence>
<dbReference type="GO" id="GO:0006534">
    <property type="term" value="P:cysteine metabolic process"/>
    <property type="evidence" value="ECO:0007669"/>
    <property type="project" value="UniProtKB-UniRule"/>
</dbReference>
<feature type="domain" description="Aminotransferase class V" evidence="9">
    <location>
        <begin position="33"/>
        <end position="402"/>
    </location>
</feature>
<evidence type="ECO:0000256" key="7">
    <source>
        <dbReference type="RuleBase" id="RU004504"/>
    </source>
</evidence>
<keyword evidence="10" id="KW-0456">Lyase</keyword>
<evidence type="ECO:0000256" key="4">
    <source>
        <dbReference type="ARBA" id="ARBA00022679"/>
    </source>
</evidence>
<comment type="function">
    <text evidence="8">Catalyzes the removal of elemental sulfur and selenium atoms from L-cysteine, L-cystine, L-selenocysteine, and L-selenocystine to produce L-alanine.</text>
</comment>
<dbReference type="Gene3D" id="3.90.1150.10">
    <property type="entry name" value="Aspartate Aminotransferase, domain 1"/>
    <property type="match status" value="1"/>
</dbReference>
<accession>A0A4R2KU45</accession>
<dbReference type="InterPro" id="IPR015421">
    <property type="entry name" value="PyrdxlP-dep_Trfase_major"/>
</dbReference>
<dbReference type="RefSeq" id="WP_132545643.1">
    <property type="nucleotide sequence ID" value="NZ_SLWY01000030.1"/>
</dbReference>